<evidence type="ECO:0000313" key="1">
    <source>
        <dbReference type="EMBL" id="KAH7959246.1"/>
    </source>
</evidence>
<gene>
    <name evidence="1" type="ORF">HPB49_009646</name>
</gene>
<dbReference type="EMBL" id="CM023472">
    <property type="protein sequence ID" value="KAH7959246.1"/>
    <property type="molecule type" value="Genomic_DNA"/>
</dbReference>
<proteinExistence type="predicted"/>
<evidence type="ECO:0000313" key="2">
    <source>
        <dbReference type="Proteomes" id="UP000821865"/>
    </source>
</evidence>
<name>A0ACB8D4C3_DERSI</name>
<dbReference type="Proteomes" id="UP000821865">
    <property type="component" value="Chromosome 3"/>
</dbReference>
<reference evidence="1" key="1">
    <citation type="submission" date="2020-05" db="EMBL/GenBank/DDBJ databases">
        <title>Large-scale comparative analyses of tick genomes elucidate their genetic diversity and vector capacities.</title>
        <authorList>
            <person name="Jia N."/>
            <person name="Wang J."/>
            <person name="Shi W."/>
            <person name="Du L."/>
            <person name="Sun Y."/>
            <person name="Zhan W."/>
            <person name="Jiang J."/>
            <person name="Wang Q."/>
            <person name="Zhang B."/>
            <person name="Ji P."/>
            <person name="Sakyi L.B."/>
            <person name="Cui X."/>
            <person name="Yuan T."/>
            <person name="Jiang B."/>
            <person name="Yang W."/>
            <person name="Lam T.T.-Y."/>
            <person name="Chang Q."/>
            <person name="Ding S."/>
            <person name="Wang X."/>
            <person name="Zhu J."/>
            <person name="Ruan X."/>
            <person name="Zhao L."/>
            <person name="Wei J."/>
            <person name="Que T."/>
            <person name="Du C."/>
            <person name="Cheng J."/>
            <person name="Dai P."/>
            <person name="Han X."/>
            <person name="Huang E."/>
            <person name="Gao Y."/>
            <person name="Liu J."/>
            <person name="Shao H."/>
            <person name="Ye R."/>
            <person name="Li L."/>
            <person name="Wei W."/>
            <person name="Wang X."/>
            <person name="Wang C."/>
            <person name="Yang T."/>
            <person name="Huo Q."/>
            <person name="Li W."/>
            <person name="Guo W."/>
            <person name="Chen H."/>
            <person name="Zhou L."/>
            <person name="Ni X."/>
            <person name="Tian J."/>
            <person name="Zhou Y."/>
            <person name="Sheng Y."/>
            <person name="Liu T."/>
            <person name="Pan Y."/>
            <person name="Xia L."/>
            <person name="Li J."/>
            <person name="Zhao F."/>
            <person name="Cao W."/>
        </authorList>
    </citation>
    <scope>NUCLEOTIDE SEQUENCE</scope>
    <source>
        <strain evidence="1">Dsil-2018</strain>
    </source>
</reference>
<protein>
    <submittedName>
        <fullName evidence="1">Uncharacterized protein</fullName>
    </submittedName>
</protein>
<accession>A0ACB8D4C3</accession>
<keyword evidence="2" id="KW-1185">Reference proteome</keyword>
<comment type="caution">
    <text evidence="1">The sequence shown here is derived from an EMBL/GenBank/DDBJ whole genome shotgun (WGS) entry which is preliminary data.</text>
</comment>
<organism evidence="1 2">
    <name type="scientific">Dermacentor silvarum</name>
    <name type="common">Tick</name>
    <dbReference type="NCBI Taxonomy" id="543639"/>
    <lineage>
        <taxon>Eukaryota</taxon>
        <taxon>Metazoa</taxon>
        <taxon>Ecdysozoa</taxon>
        <taxon>Arthropoda</taxon>
        <taxon>Chelicerata</taxon>
        <taxon>Arachnida</taxon>
        <taxon>Acari</taxon>
        <taxon>Parasitiformes</taxon>
        <taxon>Ixodida</taxon>
        <taxon>Ixodoidea</taxon>
        <taxon>Ixodidae</taxon>
        <taxon>Rhipicephalinae</taxon>
        <taxon>Dermacentor</taxon>
    </lineage>
</organism>
<sequence>MGSGMAAARKQKIWLEEIPFWTDIYRKLQRGDKVYAVELMAFLKPMSKCPASVLEELNELVNEDEKSWLTLEQFLLIATSGRPSTVRQRQFHRVVTAAANVYAGRLQRARAVRMAIVDYPLFLLQVLFFVLISVTQVVTYLQYLHWCCPSSAREVEDYLRFSDKLVLAVERKREFWRNVSFVLVSFNGLSLVASVAVQMLVCLPVSFLHSPWKIPFIYLAGAFTAAQLNVICGYCFTVGASAALYSVLWAHMVDVLVNRSQFGSVAGRVIVVLLFTAADAVQTYYLNPLPSIGTLPHLIGVVIGCTMGIVILRKNRGQKWEKWVYFILRYLHWGVILFSLEQATMGSTY</sequence>